<accession>A0A510JE09</accession>
<gene>
    <name evidence="2" type="ORF">JCM16775_0214</name>
</gene>
<dbReference type="Proteomes" id="UP000321892">
    <property type="component" value="Chromosome"/>
</dbReference>
<evidence type="ECO:0000313" key="3">
    <source>
        <dbReference type="Proteomes" id="UP000321892"/>
    </source>
</evidence>
<evidence type="ECO:0008006" key="4">
    <source>
        <dbReference type="Google" id="ProtNLM"/>
    </source>
</evidence>
<protein>
    <recommendedName>
        <fullName evidence="4">DUF1269 domain-containing protein</fullName>
    </recommendedName>
</protein>
<keyword evidence="1" id="KW-0812">Transmembrane</keyword>
<keyword evidence="1" id="KW-1133">Transmembrane helix</keyword>
<dbReference type="Pfam" id="PF06897">
    <property type="entry name" value="DUF1269"/>
    <property type="match status" value="1"/>
</dbReference>
<dbReference type="InterPro" id="IPR009200">
    <property type="entry name" value="DUF1269_membrane"/>
</dbReference>
<dbReference type="EMBL" id="AP019823">
    <property type="protein sequence ID" value="BBM37530.1"/>
    <property type="molecule type" value="Genomic_DNA"/>
</dbReference>
<dbReference type="RefSeq" id="WP_026745158.1">
    <property type="nucleotide sequence ID" value="NZ_AP019823.1"/>
</dbReference>
<sequence>MENNVLLATFENQLSAFEALADIKTKYSGENYVITQAAVVRKEDDKLSFKDGFEVNANGNIGFLNGGLLGGLVGIIGGPLGVIFGGAVGAMIGESQGEKADKKIISIFEDVSKHLVNNHYALILLTSESGNTELDNFLNKYNPETILRKDAKVVQKDLEFAREYESKLKTDIEYKELKDKFESKSKEVKENLADFSEKIKANAEAFTEDLTKFVLDLKNKFKN</sequence>
<feature type="transmembrane region" description="Helical" evidence="1">
    <location>
        <begin position="68"/>
        <end position="93"/>
    </location>
</feature>
<evidence type="ECO:0000256" key="1">
    <source>
        <dbReference type="SAM" id="Phobius"/>
    </source>
</evidence>
<dbReference type="KEGG" id="lhf:JCM16775_0214"/>
<keyword evidence="3" id="KW-1185">Reference proteome</keyword>
<evidence type="ECO:0000313" key="2">
    <source>
        <dbReference type="EMBL" id="BBM37530.1"/>
    </source>
</evidence>
<dbReference type="OrthoDB" id="82215at2"/>
<keyword evidence="1" id="KW-0472">Membrane</keyword>
<reference evidence="2 3" key="1">
    <citation type="submission" date="2019-07" db="EMBL/GenBank/DDBJ databases">
        <title>Complete Genome Sequence of Leptotrichia hofstadii Strain JCM16775.</title>
        <authorList>
            <person name="Watanabe S."/>
            <person name="Cui L."/>
        </authorList>
    </citation>
    <scope>NUCLEOTIDE SEQUENCE [LARGE SCALE GENOMIC DNA]</scope>
    <source>
        <strain evidence="2 3">JCM16775</strain>
    </source>
</reference>
<dbReference type="AlphaFoldDB" id="A0A510JE09"/>
<organism evidence="2 3">
    <name type="scientific">Leptotrichia hofstadii</name>
    <dbReference type="NCBI Taxonomy" id="157688"/>
    <lineage>
        <taxon>Bacteria</taxon>
        <taxon>Fusobacteriati</taxon>
        <taxon>Fusobacteriota</taxon>
        <taxon>Fusobacteriia</taxon>
        <taxon>Fusobacteriales</taxon>
        <taxon>Leptotrichiaceae</taxon>
        <taxon>Leptotrichia</taxon>
    </lineage>
</organism>
<name>A0A510JE09_9FUSO</name>
<proteinExistence type="predicted"/>